<organism evidence="1 2">
    <name type="scientific">Deinococcus seoulensis</name>
    <dbReference type="NCBI Taxonomy" id="1837379"/>
    <lineage>
        <taxon>Bacteria</taxon>
        <taxon>Thermotogati</taxon>
        <taxon>Deinococcota</taxon>
        <taxon>Deinococci</taxon>
        <taxon>Deinococcales</taxon>
        <taxon>Deinococcaceae</taxon>
        <taxon>Deinococcus</taxon>
    </lineage>
</organism>
<keyword evidence="2" id="KW-1185">Reference proteome</keyword>
<sequence>MPDDTLTFLETYQRTHNLPSFSAVIEAAALALKEQELRTQYAQYAADYAQNPDEQRDAEAWLNLPMGDEQQ</sequence>
<gene>
    <name evidence="1" type="ORF">GCM10008959_40280</name>
</gene>
<protein>
    <submittedName>
        <fullName evidence="1">Uncharacterized protein</fullName>
    </submittedName>
</protein>
<proteinExistence type="predicted"/>
<comment type="caution">
    <text evidence="1">The sequence shown here is derived from an EMBL/GenBank/DDBJ whole genome shotgun (WGS) entry which is preliminary data.</text>
</comment>
<evidence type="ECO:0000313" key="1">
    <source>
        <dbReference type="EMBL" id="GGR75094.1"/>
    </source>
</evidence>
<reference evidence="2" key="1">
    <citation type="journal article" date="2019" name="Int. J. Syst. Evol. Microbiol.">
        <title>The Global Catalogue of Microorganisms (GCM) 10K type strain sequencing project: providing services to taxonomists for standard genome sequencing and annotation.</title>
        <authorList>
            <consortium name="The Broad Institute Genomics Platform"/>
            <consortium name="The Broad Institute Genome Sequencing Center for Infectious Disease"/>
            <person name="Wu L."/>
            <person name="Ma J."/>
        </authorList>
    </citation>
    <scope>NUCLEOTIDE SEQUENCE [LARGE SCALE GENOMIC DNA]</scope>
    <source>
        <strain evidence="2">JCM 31404</strain>
    </source>
</reference>
<dbReference type="Proteomes" id="UP000634308">
    <property type="component" value="Unassembled WGS sequence"/>
</dbReference>
<accession>A0ABQ2S159</accession>
<evidence type="ECO:0000313" key="2">
    <source>
        <dbReference type="Proteomes" id="UP000634308"/>
    </source>
</evidence>
<name>A0ABQ2S159_9DEIO</name>
<dbReference type="EMBL" id="BMQM01000053">
    <property type="protein sequence ID" value="GGR75094.1"/>
    <property type="molecule type" value="Genomic_DNA"/>
</dbReference>